<feature type="compositionally biased region" description="Basic and acidic residues" evidence="1">
    <location>
        <begin position="1"/>
        <end position="15"/>
    </location>
</feature>
<sequence>MSANEAHYEPGHGDDAEANPGAHGVGGEVPDAQQPEERRE</sequence>
<feature type="region of interest" description="Disordered" evidence="1">
    <location>
        <begin position="1"/>
        <end position="40"/>
    </location>
</feature>
<dbReference type="RefSeq" id="WP_265579977.1">
    <property type="nucleotide sequence ID" value="NZ_CP132970.1"/>
</dbReference>
<evidence type="ECO:0000313" key="2">
    <source>
        <dbReference type="EMBL" id="XBW03285.1"/>
    </source>
</evidence>
<dbReference type="KEGG" id="rhox:RBB84_18660"/>
<reference evidence="2" key="1">
    <citation type="submission" date="2023-08" db="EMBL/GenBank/DDBJ databases">
        <title>The novel hydrolase IpcH responsible for the initial isoprocarb degradation step in Rhodococcus sp. D-6.</title>
        <authorList>
            <person name="Zhu Q."/>
        </authorList>
    </citation>
    <scope>NUCLEOTIDE SEQUENCE</scope>
    <source>
        <strain evidence="2">D-6</strain>
    </source>
</reference>
<organism evidence="2">
    <name type="scientific">Rhodococcus sp. D-6</name>
    <dbReference type="NCBI Taxonomy" id="1387842"/>
    <lineage>
        <taxon>Bacteria</taxon>
        <taxon>Bacillati</taxon>
        <taxon>Actinomycetota</taxon>
        <taxon>Actinomycetes</taxon>
        <taxon>Mycobacteriales</taxon>
        <taxon>Nocardiaceae</taxon>
        <taxon>Rhodococcus</taxon>
    </lineage>
</organism>
<name>A0AAU7UTD5_9NOCA</name>
<dbReference type="EMBL" id="CP132970">
    <property type="protein sequence ID" value="XBW03285.1"/>
    <property type="molecule type" value="Genomic_DNA"/>
</dbReference>
<dbReference type="AlphaFoldDB" id="A0AAU7UTD5"/>
<accession>A0AAU7UTD5</accession>
<protein>
    <submittedName>
        <fullName evidence="2">Uncharacterized protein</fullName>
    </submittedName>
</protein>
<evidence type="ECO:0000256" key="1">
    <source>
        <dbReference type="SAM" id="MobiDB-lite"/>
    </source>
</evidence>
<gene>
    <name evidence="2" type="ORF">RBB84_18660</name>
</gene>
<proteinExistence type="predicted"/>